<keyword evidence="2" id="KW-0378">Hydrolase</keyword>
<dbReference type="InterPro" id="IPR001969">
    <property type="entry name" value="Aspartic_peptidase_AS"/>
</dbReference>
<dbReference type="Pfam" id="PF13650">
    <property type="entry name" value="Asp_protease_2"/>
    <property type="match status" value="2"/>
</dbReference>
<keyword evidence="3" id="KW-1185">Reference proteome</keyword>
<dbReference type="InterPro" id="IPR034122">
    <property type="entry name" value="Retropepsin-like_bacterial"/>
</dbReference>
<reference evidence="3" key="1">
    <citation type="submission" date="2016-10" db="EMBL/GenBank/DDBJ databases">
        <authorList>
            <person name="Varghese N."/>
            <person name="Submissions S."/>
        </authorList>
    </citation>
    <scope>NUCLEOTIDE SEQUENCE [LARGE SCALE GENOMIC DNA]</scope>
    <source>
        <strain evidence="3">CGMCC 1.3431</strain>
    </source>
</reference>
<dbReference type="AlphaFoldDB" id="A0A1G4T3Q4"/>
<dbReference type="PROSITE" id="PS00141">
    <property type="entry name" value="ASP_PROTEASE"/>
    <property type="match status" value="1"/>
</dbReference>
<dbReference type="CDD" id="cd05483">
    <property type="entry name" value="retropepsin_like_bacteria"/>
    <property type="match status" value="1"/>
</dbReference>
<evidence type="ECO:0000313" key="2">
    <source>
        <dbReference type="EMBL" id="SCW75455.1"/>
    </source>
</evidence>
<dbReference type="InterPro" id="IPR021109">
    <property type="entry name" value="Peptidase_aspartic_dom_sf"/>
</dbReference>
<feature type="region of interest" description="Disordered" evidence="1">
    <location>
        <begin position="155"/>
        <end position="176"/>
    </location>
</feature>
<dbReference type="Proteomes" id="UP000199150">
    <property type="component" value="Unassembled WGS sequence"/>
</dbReference>
<dbReference type="GO" id="GO:0006508">
    <property type="term" value="P:proteolysis"/>
    <property type="evidence" value="ECO:0007669"/>
    <property type="project" value="UniProtKB-KW"/>
</dbReference>
<evidence type="ECO:0000313" key="3">
    <source>
        <dbReference type="Proteomes" id="UP000199150"/>
    </source>
</evidence>
<protein>
    <submittedName>
        <fullName evidence="2">Aspartyl protease</fullName>
    </submittedName>
</protein>
<dbReference type="Gene3D" id="2.40.70.10">
    <property type="entry name" value="Acid Proteases"/>
    <property type="match status" value="2"/>
</dbReference>
<proteinExistence type="predicted"/>
<organism evidence="2 3">
    <name type="scientific">Asticcacaulis taihuensis</name>
    <dbReference type="NCBI Taxonomy" id="260084"/>
    <lineage>
        <taxon>Bacteria</taxon>
        <taxon>Pseudomonadati</taxon>
        <taxon>Pseudomonadota</taxon>
        <taxon>Alphaproteobacteria</taxon>
        <taxon>Caulobacterales</taxon>
        <taxon>Caulobacteraceae</taxon>
        <taxon>Asticcacaulis</taxon>
    </lineage>
</organism>
<evidence type="ECO:0000256" key="1">
    <source>
        <dbReference type="SAM" id="MobiDB-lite"/>
    </source>
</evidence>
<name>A0A1G4T3Q4_9CAUL</name>
<keyword evidence="2" id="KW-0645">Protease</keyword>
<dbReference type="SUPFAM" id="SSF50630">
    <property type="entry name" value="Acid proteases"/>
    <property type="match status" value="2"/>
</dbReference>
<accession>A0A1G4T3Q4</accession>
<dbReference type="EMBL" id="FMTS01000006">
    <property type="protein sequence ID" value="SCW75455.1"/>
    <property type="molecule type" value="Genomic_DNA"/>
</dbReference>
<sequence length="322" mass="34271">MSGAAAALGLSIAHPALSQQVTTPSKDIPPEDHDAATLTARTDDADHLSIEVMINDQGPYHFVVDTGAESSVVADNVAQALGLAPVASVLVDGFSRRIPAQTVQVDSLAFGPFRHKNLTLPILPRQYLLADGYLGLDAISDSRVTFDFAGKTLKIEQPRDPSRRHPPPGTSTRLWASGSSGRLRVSDCVVDGVRATAFIDTGAQISVGNRALKAALALRGGLHSLGPLILKGVTGGEILSEVIPVSLIKLEDLSFTDSRLAIADVPSFDAWNVHNRPGLLIGMNFLRQFAAVTIDYRQKSIRFELSEAPPLPTPGVRINSHA</sequence>
<dbReference type="STRING" id="260084.SAMN02927928_3165"/>
<gene>
    <name evidence="2" type="ORF">SAMN02927928_3165</name>
</gene>
<dbReference type="GO" id="GO:0004190">
    <property type="term" value="F:aspartic-type endopeptidase activity"/>
    <property type="evidence" value="ECO:0007669"/>
    <property type="project" value="InterPro"/>
</dbReference>